<dbReference type="AlphaFoldDB" id="A0A5M4B3A7"/>
<dbReference type="Proteomes" id="UP000391834">
    <property type="component" value="Unassembled WGS sequence"/>
</dbReference>
<accession>A0A5M4B3A7</accession>
<dbReference type="SUPFAM" id="SSF53720">
    <property type="entry name" value="ALDH-like"/>
    <property type="match status" value="1"/>
</dbReference>
<dbReference type="RefSeq" id="WP_025864664.1">
    <property type="nucleotide sequence ID" value="NZ_BLAX01000001.1"/>
</dbReference>
<evidence type="ECO:0000256" key="3">
    <source>
        <dbReference type="ARBA" id="ARBA00023027"/>
    </source>
</evidence>
<dbReference type="PANTHER" id="PTHR43570">
    <property type="entry name" value="ALDEHYDE DEHYDROGENASE"/>
    <property type="match status" value="1"/>
</dbReference>
<dbReference type="GO" id="GO:0004029">
    <property type="term" value="F:aldehyde dehydrogenase (NAD+) activity"/>
    <property type="evidence" value="ECO:0007669"/>
    <property type="project" value="TreeGrafter"/>
</dbReference>
<dbReference type="PANTHER" id="PTHR43570:SF16">
    <property type="entry name" value="ALDEHYDE DEHYDROGENASE TYPE III, ISOFORM Q"/>
    <property type="match status" value="1"/>
</dbReference>
<evidence type="ECO:0000259" key="9">
    <source>
        <dbReference type="Pfam" id="PF00171"/>
    </source>
</evidence>
<comment type="similarity">
    <text evidence="1 4 7">Belongs to the aldehyde dehydrogenase family.</text>
</comment>
<feature type="active site" evidence="5 6">
    <location>
        <position position="215"/>
    </location>
</feature>
<evidence type="ECO:0000256" key="7">
    <source>
        <dbReference type="RuleBase" id="RU003345"/>
    </source>
</evidence>
<dbReference type="InterPro" id="IPR015590">
    <property type="entry name" value="Aldehyde_DH_dom"/>
</dbReference>
<evidence type="ECO:0000313" key="10">
    <source>
        <dbReference type="EMBL" id="GET34346.1"/>
    </source>
</evidence>
<keyword evidence="2 4" id="KW-0560">Oxidoreductase</keyword>
<dbReference type="Gene3D" id="3.40.309.10">
    <property type="entry name" value="Aldehyde Dehydrogenase, Chain A, domain 2"/>
    <property type="match status" value="1"/>
</dbReference>
<dbReference type="GO" id="GO:0006081">
    <property type="term" value="P:aldehyde metabolic process"/>
    <property type="evidence" value="ECO:0007669"/>
    <property type="project" value="InterPro"/>
</dbReference>
<dbReference type="OrthoDB" id="9762913at2"/>
<feature type="domain" description="Aldehyde dehydrogenase" evidence="9">
    <location>
        <begin position="16"/>
        <end position="431"/>
    </location>
</feature>
<dbReference type="FunFam" id="3.40.309.10:FF:000003">
    <property type="entry name" value="Aldehyde dehydrogenase"/>
    <property type="match status" value="1"/>
</dbReference>
<evidence type="ECO:0000256" key="8">
    <source>
        <dbReference type="SAM" id="Coils"/>
    </source>
</evidence>
<evidence type="ECO:0000256" key="4">
    <source>
        <dbReference type="PIRNR" id="PIRNR036492"/>
    </source>
</evidence>
<dbReference type="InterPro" id="IPR012394">
    <property type="entry name" value="Aldehyde_DH_NAD(P)"/>
</dbReference>
<dbReference type="Gene3D" id="3.40.605.10">
    <property type="entry name" value="Aldehyde Dehydrogenase, Chain A, domain 1"/>
    <property type="match status" value="1"/>
</dbReference>
<evidence type="ECO:0000256" key="2">
    <source>
        <dbReference type="ARBA" id="ARBA00023002"/>
    </source>
</evidence>
<dbReference type="PROSITE" id="PS00070">
    <property type="entry name" value="ALDEHYDE_DEHYDR_CYS"/>
    <property type="match status" value="1"/>
</dbReference>
<dbReference type="CDD" id="cd07136">
    <property type="entry name" value="ALDH_YwdH-P39616"/>
    <property type="match status" value="1"/>
</dbReference>
<gene>
    <name evidence="10" type="primary">aldH</name>
    <name evidence="10" type="ORF">PbJCM13498_32090</name>
</gene>
<dbReference type="InterPro" id="IPR029510">
    <property type="entry name" value="Ald_DH_CS_GLU"/>
</dbReference>
<dbReference type="GO" id="GO:0005737">
    <property type="term" value="C:cytoplasm"/>
    <property type="evidence" value="ECO:0007669"/>
    <property type="project" value="TreeGrafter"/>
</dbReference>
<dbReference type="InterPro" id="IPR016163">
    <property type="entry name" value="Ald_DH_C"/>
</dbReference>
<evidence type="ECO:0000256" key="1">
    <source>
        <dbReference type="ARBA" id="ARBA00009986"/>
    </source>
</evidence>
<dbReference type="InterPro" id="IPR016162">
    <property type="entry name" value="Ald_DH_N"/>
</dbReference>
<dbReference type="PIRSF" id="PIRSF036492">
    <property type="entry name" value="ALDH"/>
    <property type="match status" value="1"/>
</dbReference>
<keyword evidence="11" id="KW-1185">Reference proteome</keyword>
<name>A0A5M4B3A7_9BACT</name>
<evidence type="ECO:0000256" key="6">
    <source>
        <dbReference type="PROSITE-ProRule" id="PRU10007"/>
    </source>
</evidence>
<dbReference type="InterPro" id="IPR016161">
    <property type="entry name" value="Ald_DH/histidinol_DH"/>
</dbReference>
<organism evidence="10 11">
    <name type="scientific">Prolixibacter bellariivorans</name>
    <dbReference type="NCBI Taxonomy" id="314319"/>
    <lineage>
        <taxon>Bacteria</taxon>
        <taxon>Pseudomonadati</taxon>
        <taxon>Bacteroidota</taxon>
        <taxon>Bacteroidia</taxon>
        <taxon>Marinilabiliales</taxon>
        <taxon>Prolixibacteraceae</taxon>
        <taxon>Prolixibacter</taxon>
    </lineage>
</organism>
<dbReference type="InterPro" id="IPR016160">
    <property type="entry name" value="Ald_DH_CS_CYS"/>
</dbReference>
<sequence length="459" mass="51646">MNDTAEQIIVDKLESQRAYFATHETQDIRFRLTQLRQLRQAIDQYREKIEQALWVDLHKSPEEAFLTEISIVTGEIDNHIKHLKKWAKPKRVSTPIQLLPSSSKIIYEPLGVALIVAPWNYPFQLLINSLVGAISAGCCSILKPSPDAPTIARVMEEMIHEHFAPEYVSVVQGGRETNTRLFAQRFDIIFFTGSPKVGKVVMEAAAKHLTPVVLELGGKSPCIVDADANLDIAAKRIAWGKLINAGQTCIAPDYLLAHQSVKDELLDKVAENIRSMYGPDIQQSRFYPRIVSERAMERLTGLLEQGTIHTGGEVDTSEKYIAPTIIDDVSPDFRIMQDEIFGPILPVMTFEHIDEAIEYVNKNEKPLAFYYFGKNKQAKEVLSQTTSGGGCINDTLMHIANHHMPFGGVGNSGTGNYHGRESFLAFSNQRSIVSSPTWIDLPFKYVPFKYFWVLKKILK</sequence>
<evidence type="ECO:0000313" key="11">
    <source>
        <dbReference type="Proteomes" id="UP000391834"/>
    </source>
</evidence>
<protein>
    <recommendedName>
        <fullName evidence="4">Aldehyde dehydrogenase</fullName>
    </recommendedName>
</protein>
<reference evidence="10 11" key="1">
    <citation type="submission" date="2019-10" db="EMBL/GenBank/DDBJ databases">
        <title>Prolixibacter strains distinguished by the presence of nitrate reductase genes were adept at nitrate-dependent anaerobic corrosion of metallic iron and carbon steel.</title>
        <authorList>
            <person name="Iino T."/>
            <person name="Shono N."/>
            <person name="Ito K."/>
            <person name="Nakamura R."/>
            <person name="Sueoka K."/>
            <person name="Harayama S."/>
            <person name="Ohkuma M."/>
        </authorList>
    </citation>
    <scope>NUCLEOTIDE SEQUENCE [LARGE SCALE GENOMIC DNA]</scope>
    <source>
        <strain evidence="10 11">JCM 13498</strain>
    </source>
</reference>
<comment type="caution">
    <text evidence="10">The sequence shown here is derived from an EMBL/GenBank/DDBJ whole genome shotgun (WGS) entry which is preliminary data.</text>
</comment>
<dbReference type="FunFam" id="3.40.605.10:FF:000004">
    <property type="entry name" value="Aldehyde dehydrogenase"/>
    <property type="match status" value="1"/>
</dbReference>
<dbReference type="EMBL" id="BLAX01000001">
    <property type="protein sequence ID" value="GET34346.1"/>
    <property type="molecule type" value="Genomic_DNA"/>
</dbReference>
<evidence type="ECO:0000256" key="5">
    <source>
        <dbReference type="PIRSR" id="PIRSR036492-1"/>
    </source>
</evidence>
<feature type="active site" evidence="5">
    <location>
        <position position="249"/>
    </location>
</feature>
<feature type="coiled-coil region" evidence="8">
    <location>
        <begin position="28"/>
        <end position="55"/>
    </location>
</feature>
<proteinExistence type="inferred from homology"/>
<keyword evidence="8" id="KW-0175">Coiled coil</keyword>
<keyword evidence="3" id="KW-0520">NAD</keyword>
<dbReference type="PROSITE" id="PS00687">
    <property type="entry name" value="ALDEHYDE_DEHYDR_GLU"/>
    <property type="match status" value="1"/>
</dbReference>
<dbReference type="Pfam" id="PF00171">
    <property type="entry name" value="Aldedh"/>
    <property type="match status" value="1"/>
</dbReference>